<dbReference type="EMBL" id="JBHSHC010000029">
    <property type="protein sequence ID" value="MFC4766758.1"/>
    <property type="molecule type" value="Genomic_DNA"/>
</dbReference>
<dbReference type="RefSeq" id="WP_380024653.1">
    <property type="nucleotide sequence ID" value="NZ_JBHSHC010000029.1"/>
</dbReference>
<dbReference type="PANTHER" id="PTHR43443:SF1">
    <property type="entry name" value="3-HEXULOSE-6-PHOSPHATE ISOMERASE"/>
    <property type="match status" value="1"/>
</dbReference>
<reference evidence="2" key="1">
    <citation type="journal article" date="2019" name="Int. J. Syst. Evol. Microbiol.">
        <title>The Global Catalogue of Microorganisms (GCM) 10K type strain sequencing project: providing services to taxonomists for standard genome sequencing and annotation.</title>
        <authorList>
            <consortium name="The Broad Institute Genomics Platform"/>
            <consortium name="The Broad Institute Genome Sequencing Center for Infectious Disease"/>
            <person name="Wu L."/>
            <person name="Ma J."/>
        </authorList>
    </citation>
    <scope>NUCLEOTIDE SEQUENCE [LARGE SCALE GENOMIC DNA]</scope>
    <source>
        <strain evidence="2">WYCCWR 12678</strain>
    </source>
</reference>
<accession>A0ABV9PYR6</accession>
<protein>
    <recommendedName>
        <fullName evidence="3">SIS domain-containing protein</fullName>
    </recommendedName>
</protein>
<evidence type="ECO:0000313" key="1">
    <source>
        <dbReference type="EMBL" id="MFC4766758.1"/>
    </source>
</evidence>
<dbReference type="Proteomes" id="UP001596002">
    <property type="component" value="Unassembled WGS sequence"/>
</dbReference>
<proteinExistence type="predicted"/>
<evidence type="ECO:0008006" key="3">
    <source>
        <dbReference type="Google" id="ProtNLM"/>
    </source>
</evidence>
<name>A0ABV9PYR6_9BACL</name>
<comment type="caution">
    <text evidence="1">The sequence shown here is derived from an EMBL/GenBank/DDBJ whole genome shotgun (WGS) entry which is preliminary data.</text>
</comment>
<sequence>MNKQKVVKQQMLEELASVFYSIGDAEIEGLVNEIVRAKKVFIYGLGRERLMMEMVVILLKEKLNQTEANMEKRHTNLE</sequence>
<gene>
    <name evidence="1" type="ORF">ACFO8Q_05140</name>
</gene>
<organism evidence="1 2">
    <name type="scientific">Effusibacillus consociatus</name>
    <dbReference type="NCBI Taxonomy" id="1117041"/>
    <lineage>
        <taxon>Bacteria</taxon>
        <taxon>Bacillati</taxon>
        <taxon>Bacillota</taxon>
        <taxon>Bacilli</taxon>
        <taxon>Bacillales</taxon>
        <taxon>Alicyclobacillaceae</taxon>
        <taxon>Effusibacillus</taxon>
    </lineage>
</organism>
<dbReference type="PANTHER" id="PTHR43443">
    <property type="entry name" value="3-HEXULOSE-6-PHOSPHATE ISOMERASE"/>
    <property type="match status" value="1"/>
</dbReference>
<keyword evidence="2" id="KW-1185">Reference proteome</keyword>
<evidence type="ECO:0000313" key="2">
    <source>
        <dbReference type="Proteomes" id="UP001596002"/>
    </source>
</evidence>
<dbReference type="InterPro" id="IPR017552">
    <property type="entry name" value="PHI/rmpB"/>
</dbReference>